<organism evidence="3 4">
    <name type="scientific">Roridomyces roridus</name>
    <dbReference type="NCBI Taxonomy" id="1738132"/>
    <lineage>
        <taxon>Eukaryota</taxon>
        <taxon>Fungi</taxon>
        <taxon>Dikarya</taxon>
        <taxon>Basidiomycota</taxon>
        <taxon>Agaricomycotina</taxon>
        <taxon>Agaricomycetes</taxon>
        <taxon>Agaricomycetidae</taxon>
        <taxon>Agaricales</taxon>
        <taxon>Marasmiineae</taxon>
        <taxon>Mycenaceae</taxon>
        <taxon>Roridomyces</taxon>
    </lineage>
</organism>
<dbReference type="Pfam" id="PF24764">
    <property type="entry name" value="rva_4"/>
    <property type="match status" value="1"/>
</dbReference>
<reference evidence="3" key="1">
    <citation type="submission" date="2023-03" db="EMBL/GenBank/DDBJ databases">
        <title>Massive genome expansion in bonnet fungi (Mycena s.s.) driven by repeated elements and novel gene families across ecological guilds.</title>
        <authorList>
            <consortium name="Lawrence Berkeley National Laboratory"/>
            <person name="Harder C.B."/>
            <person name="Miyauchi S."/>
            <person name="Viragh M."/>
            <person name="Kuo A."/>
            <person name="Thoen E."/>
            <person name="Andreopoulos B."/>
            <person name="Lu D."/>
            <person name="Skrede I."/>
            <person name="Drula E."/>
            <person name="Henrissat B."/>
            <person name="Morin E."/>
            <person name="Kohler A."/>
            <person name="Barry K."/>
            <person name="LaButti K."/>
            <person name="Morin E."/>
            <person name="Salamov A."/>
            <person name="Lipzen A."/>
            <person name="Mereny Z."/>
            <person name="Hegedus B."/>
            <person name="Baldrian P."/>
            <person name="Stursova M."/>
            <person name="Weitz H."/>
            <person name="Taylor A."/>
            <person name="Grigoriev I.V."/>
            <person name="Nagy L.G."/>
            <person name="Martin F."/>
            <person name="Kauserud H."/>
        </authorList>
    </citation>
    <scope>NUCLEOTIDE SEQUENCE</scope>
    <source>
        <strain evidence="3">9284</strain>
    </source>
</reference>
<dbReference type="AlphaFoldDB" id="A0AAD7G172"/>
<evidence type="ECO:0000313" key="3">
    <source>
        <dbReference type="EMBL" id="KAJ7648050.1"/>
    </source>
</evidence>
<dbReference type="PANTHER" id="PTHR46791:SF5">
    <property type="entry name" value="CLR5 DOMAIN-CONTAINING PROTEIN-RELATED"/>
    <property type="match status" value="1"/>
</dbReference>
<evidence type="ECO:0000259" key="1">
    <source>
        <dbReference type="Pfam" id="PF24764"/>
    </source>
</evidence>
<gene>
    <name evidence="2" type="ORF">FB45DRAFT_706654</name>
    <name evidence="3" type="ORF">FB45DRAFT_706677</name>
</gene>
<feature type="domain" description="Integrase core" evidence="1">
    <location>
        <begin position="226"/>
        <end position="322"/>
    </location>
</feature>
<dbReference type="EMBL" id="JARKIF010000082">
    <property type="protein sequence ID" value="KAJ7605090.1"/>
    <property type="molecule type" value="Genomic_DNA"/>
</dbReference>
<sequence>MPDPLFNIRHSFTLLDQRVRTALRTQLGDAPRLRAQIDDCARFLSSAEQHAALFSPAEFTHLRTNIATMTRALEEAMNQSADPLTVPMLSVTEEPPPGRRKVGRPAKNINKTFLEGALQLRGPTGIARSLNCHPRTVRRYALKHGLATPGPPVYQDTYIENGEPLRVWQSTRPTIAAISDMPDDLDAQVADILHLFPHFGRTMISGALLARGFRVPEDRIRASYQPLIRWKLVTHAFIDGKSRFVTGARVSNNNRGATVLALFECAIGLHGLPSRVRVSYSNTHFGPERLVRSVHNIRIERLWVDFTRGIASKWVDFFFELELYYGLS</sequence>
<keyword evidence="4" id="KW-1185">Reference proteome</keyword>
<proteinExistence type="predicted"/>
<feature type="non-terminal residue" evidence="3">
    <location>
        <position position="1"/>
    </location>
</feature>
<evidence type="ECO:0000313" key="2">
    <source>
        <dbReference type="EMBL" id="KAJ7605090.1"/>
    </source>
</evidence>
<dbReference type="Proteomes" id="UP001221142">
    <property type="component" value="Unassembled WGS sequence"/>
</dbReference>
<comment type="caution">
    <text evidence="3">The sequence shown here is derived from an EMBL/GenBank/DDBJ whole genome shotgun (WGS) entry which is preliminary data.</text>
</comment>
<protein>
    <recommendedName>
        <fullName evidence="1">Integrase core domain-containing protein</fullName>
    </recommendedName>
</protein>
<dbReference type="InterPro" id="IPR058913">
    <property type="entry name" value="Integrase_dom_put"/>
</dbReference>
<dbReference type="EMBL" id="JARKIF010000002">
    <property type="protein sequence ID" value="KAJ7648050.1"/>
    <property type="molecule type" value="Genomic_DNA"/>
</dbReference>
<evidence type="ECO:0000313" key="4">
    <source>
        <dbReference type="Proteomes" id="UP001221142"/>
    </source>
</evidence>
<accession>A0AAD7G172</accession>
<dbReference type="PANTHER" id="PTHR46791">
    <property type="entry name" value="EXPRESSED PROTEIN"/>
    <property type="match status" value="1"/>
</dbReference>
<name>A0AAD7G172_9AGAR</name>